<evidence type="ECO:0000259" key="2">
    <source>
        <dbReference type="PROSITE" id="PS50883"/>
    </source>
</evidence>
<dbReference type="InterPro" id="IPR043128">
    <property type="entry name" value="Rev_trsase/Diguanyl_cyclase"/>
</dbReference>
<dbReference type="InterPro" id="IPR042461">
    <property type="entry name" value="LapD_MoxY_peri_C"/>
</dbReference>
<accession>A0ABY5GIL7</accession>
<dbReference type="CDD" id="cd01948">
    <property type="entry name" value="EAL"/>
    <property type="match status" value="1"/>
</dbReference>
<dbReference type="Gene3D" id="6.20.270.20">
    <property type="entry name" value="LapD/MoxY periplasmic domain"/>
    <property type="match status" value="1"/>
</dbReference>
<dbReference type="InterPro" id="IPR050706">
    <property type="entry name" value="Cyclic-di-GMP_PDE-like"/>
</dbReference>
<evidence type="ECO:0000313" key="6">
    <source>
        <dbReference type="Proteomes" id="UP001057998"/>
    </source>
</evidence>
<organism evidence="5 6">
    <name type="scientific">Photobacterium atrarenae</name>
    <dbReference type="NCBI Taxonomy" id="865757"/>
    <lineage>
        <taxon>Bacteria</taxon>
        <taxon>Pseudomonadati</taxon>
        <taxon>Pseudomonadota</taxon>
        <taxon>Gammaproteobacteria</taxon>
        <taxon>Vibrionales</taxon>
        <taxon>Vibrionaceae</taxon>
        <taxon>Photobacterium</taxon>
    </lineage>
</organism>
<evidence type="ECO:0000259" key="3">
    <source>
        <dbReference type="PROSITE" id="PS50885"/>
    </source>
</evidence>
<dbReference type="PROSITE" id="PS50883">
    <property type="entry name" value="EAL"/>
    <property type="match status" value="1"/>
</dbReference>
<dbReference type="SMART" id="SM00304">
    <property type="entry name" value="HAMP"/>
    <property type="match status" value="1"/>
</dbReference>
<dbReference type="Pfam" id="PF16448">
    <property type="entry name" value="LapD_MoxY_N"/>
    <property type="match status" value="1"/>
</dbReference>
<dbReference type="Pfam" id="PF00563">
    <property type="entry name" value="EAL"/>
    <property type="match status" value="1"/>
</dbReference>
<dbReference type="Gene3D" id="3.30.70.270">
    <property type="match status" value="1"/>
</dbReference>
<dbReference type="InterPro" id="IPR032244">
    <property type="entry name" value="LapD_MoxY_N"/>
</dbReference>
<name>A0ABY5GIL7_9GAMM</name>
<dbReference type="PANTHER" id="PTHR33121">
    <property type="entry name" value="CYCLIC DI-GMP PHOSPHODIESTERASE PDEF"/>
    <property type="match status" value="1"/>
</dbReference>
<dbReference type="InterPro" id="IPR001633">
    <property type="entry name" value="EAL_dom"/>
</dbReference>
<keyword evidence="1" id="KW-0472">Membrane</keyword>
<evidence type="ECO:0000256" key="1">
    <source>
        <dbReference type="SAM" id="Phobius"/>
    </source>
</evidence>
<feature type="domain" description="GGDEF" evidence="4">
    <location>
        <begin position="263"/>
        <end position="395"/>
    </location>
</feature>
<dbReference type="InterPro" id="IPR035919">
    <property type="entry name" value="EAL_sf"/>
</dbReference>
<dbReference type="NCBIfam" id="TIGR00254">
    <property type="entry name" value="GGDEF"/>
    <property type="match status" value="1"/>
</dbReference>
<feature type="transmembrane region" description="Helical" evidence="1">
    <location>
        <begin position="152"/>
        <end position="175"/>
    </location>
</feature>
<dbReference type="InterPro" id="IPR003660">
    <property type="entry name" value="HAMP_dom"/>
</dbReference>
<feature type="transmembrane region" description="Helical" evidence="1">
    <location>
        <begin position="7"/>
        <end position="25"/>
    </location>
</feature>
<dbReference type="Pfam" id="PF00672">
    <property type="entry name" value="HAMP"/>
    <property type="match status" value="1"/>
</dbReference>
<dbReference type="SUPFAM" id="SSF141868">
    <property type="entry name" value="EAL domain-like"/>
    <property type="match status" value="1"/>
</dbReference>
<feature type="domain" description="EAL" evidence="2">
    <location>
        <begin position="404"/>
        <end position="644"/>
    </location>
</feature>
<reference evidence="5" key="1">
    <citation type="submission" date="2022-07" db="EMBL/GenBank/DDBJ databases">
        <title>Genome sequencing of Photobacterium atrarenae GJH2-4.</title>
        <authorList>
            <person name="Park S.-J."/>
        </authorList>
    </citation>
    <scope>NUCLEOTIDE SEQUENCE</scope>
    <source>
        <strain evidence="5">GJH2-4</strain>
    </source>
</reference>
<dbReference type="PANTHER" id="PTHR33121:SF79">
    <property type="entry name" value="CYCLIC DI-GMP PHOSPHODIESTERASE PDED-RELATED"/>
    <property type="match status" value="1"/>
</dbReference>
<dbReference type="Gene3D" id="3.30.110.200">
    <property type="match status" value="1"/>
</dbReference>
<dbReference type="CDD" id="cd06225">
    <property type="entry name" value="HAMP"/>
    <property type="match status" value="1"/>
</dbReference>
<feature type="domain" description="HAMP" evidence="3">
    <location>
        <begin position="172"/>
        <end position="224"/>
    </location>
</feature>
<dbReference type="PROSITE" id="PS50885">
    <property type="entry name" value="HAMP"/>
    <property type="match status" value="1"/>
</dbReference>
<dbReference type="Gene3D" id="3.20.20.450">
    <property type="entry name" value="EAL domain"/>
    <property type="match status" value="1"/>
</dbReference>
<sequence>MTLYKQLLTWMLAFFFILITSVFFVEFRTTRNFLENQQTAEINNTINSMGLALSPYLEAHDKVAAESVINALFDGGFYSEVKLTMLDDQGIILRQYPTQIEGVPDWFVALDLFSSITDERILTSGWLQLAEVKITGHPGFAYQQLWKATVQLVSGFAVMFLVSAVIMALLLNYSLKPLTLIARRADEIAKNQFGQPLPVPPTKDLKTVVHAINHMSTQLEVYFKEQAKEADKLRERAYQDPVSGLGNRSYFISQLESWLAESSTGGMALLKVDLITECYDNQGYEAGDKMVAALAQGLLATVNRTEVTLARLSQAEFALLAPNVSASELRAIGLSMLRIISELQADPMGEATLHASVGLVMNHQGLNVGMMLAQADNALTRAAQNPTQPIALIEQQHSGVSLGKQQWKALLLEAIADDLFSFKFQKAAKQNGQILHHEVFAAIEKEGQYYSAGQFLGAIEQLDIGDTLDRYVIKQMIDRLKQEPTLGPLTVNLTQSSITNASFIRWLGSLMENNRELSSRIMFELPEAAFVRNPDHIALLCGTIHQHQFRFGVDNYGRHFRSLDYLNEFRPDYVKIDFAYTNELEDETKTSVLASISRTAHNLNITTIATRVETESQLNILSESFVSGFQGFIFDQQKSTEKQS</sequence>
<keyword evidence="1" id="KW-0812">Transmembrane</keyword>
<dbReference type="SUPFAM" id="SSF55073">
    <property type="entry name" value="Nucleotide cyclase"/>
    <property type="match status" value="1"/>
</dbReference>
<dbReference type="SMART" id="SM00052">
    <property type="entry name" value="EAL"/>
    <property type="match status" value="1"/>
</dbReference>
<keyword evidence="1" id="KW-1133">Transmembrane helix</keyword>
<dbReference type="PROSITE" id="PS50887">
    <property type="entry name" value="GGDEF"/>
    <property type="match status" value="1"/>
</dbReference>
<gene>
    <name evidence="5" type="ORF">NNL38_05120</name>
</gene>
<keyword evidence="6" id="KW-1185">Reference proteome</keyword>
<dbReference type="InterPro" id="IPR029787">
    <property type="entry name" value="Nucleotide_cyclase"/>
</dbReference>
<dbReference type="Proteomes" id="UP001057998">
    <property type="component" value="Chromosome 1"/>
</dbReference>
<dbReference type="Pfam" id="PF00990">
    <property type="entry name" value="GGDEF"/>
    <property type="match status" value="1"/>
</dbReference>
<evidence type="ECO:0000259" key="4">
    <source>
        <dbReference type="PROSITE" id="PS50887"/>
    </source>
</evidence>
<evidence type="ECO:0000313" key="5">
    <source>
        <dbReference type="EMBL" id="UTV28630.1"/>
    </source>
</evidence>
<dbReference type="CDD" id="cd01949">
    <property type="entry name" value="GGDEF"/>
    <property type="match status" value="1"/>
</dbReference>
<dbReference type="InterPro" id="IPR000160">
    <property type="entry name" value="GGDEF_dom"/>
</dbReference>
<dbReference type="RefSeq" id="WP_255389949.1">
    <property type="nucleotide sequence ID" value="NZ_CP101508.1"/>
</dbReference>
<dbReference type="EMBL" id="CP101508">
    <property type="protein sequence ID" value="UTV28630.1"/>
    <property type="molecule type" value="Genomic_DNA"/>
</dbReference>
<proteinExistence type="predicted"/>
<dbReference type="SMART" id="SM00267">
    <property type="entry name" value="GGDEF"/>
    <property type="match status" value="1"/>
</dbReference>
<protein>
    <submittedName>
        <fullName evidence="5">EAL domain-containing protein</fullName>
    </submittedName>
</protein>